<evidence type="ECO:0000313" key="3">
    <source>
        <dbReference type="Proteomes" id="UP001604277"/>
    </source>
</evidence>
<gene>
    <name evidence="2" type="ORF">Fot_16433</name>
</gene>
<organism evidence="2 3">
    <name type="scientific">Forsythia ovata</name>
    <dbReference type="NCBI Taxonomy" id="205694"/>
    <lineage>
        <taxon>Eukaryota</taxon>
        <taxon>Viridiplantae</taxon>
        <taxon>Streptophyta</taxon>
        <taxon>Embryophyta</taxon>
        <taxon>Tracheophyta</taxon>
        <taxon>Spermatophyta</taxon>
        <taxon>Magnoliopsida</taxon>
        <taxon>eudicotyledons</taxon>
        <taxon>Gunneridae</taxon>
        <taxon>Pentapetalae</taxon>
        <taxon>asterids</taxon>
        <taxon>lamiids</taxon>
        <taxon>Lamiales</taxon>
        <taxon>Oleaceae</taxon>
        <taxon>Forsythieae</taxon>
        <taxon>Forsythia</taxon>
    </lineage>
</organism>
<accession>A0ABD1WBZ8</accession>
<protein>
    <recommendedName>
        <fullName evidence="4">Late embryogenesis abundant protein LEA-2 subgroup domain-containing protein</fullName>
    </recommendedName>
</protein>
<evidence type="ECO:0000313" key="2">
    <source>
        <dbReference type="EMBL" id="KAL2547200.1"/>
    </source>
</evidence>
<keyword evidence="3" id="KW-1185">Reference proteome</keyword>
<name>A0ABD1WBZ8_9LAMI</name>
<comment type="caution">
    <text evidence="2">The sequence shown here is derived from an EMBL/GenBank/DDBJ whole genome shotgun (WGS) entry which is preliminary data.</text>
</comment>
<dbReference type="EMBL" id="JBFOLJ010000004">
    <property type="protein sequence ID" value="KAL2547200.1"/>
    <property type="molecule type" value="Genomic_DNA"/>
</dbReference>
<evidence type="ECO:0000256" key="1">
    <source>
        <dbReference type="SAM" id="MobiDB-lite"/>
    </source>
</evidence>
<dbReference type="AlphaFoldDB" id="A0ABD1WBZ8"/>
<dbReference type="PANTHER" id="PTHR31852">
    <property type="entry name" value="LATE EMBRYOGENESIS ABUNDANT (LEA) HYDROXYPROLINE-RICH GLYCOPROTEIN FAMILY"/>
    <property type="match status" value="1"/>
</dbReference>
<reference evidence="3" key="1">
    <citation type="submission" date="2024-07" db="EMBL/GenBank/DDBJ databases">
        <title>Two chromosome-level genome assemblies of Korean endemic species Abeliophyllum distichum and Forsythia ovata (Oleaceae).</title>
        <authorList>
            <person name="Jang H."/>
        </authorList>
    </citation>
    <scope>NUCLEOTIDE SEQUENCE [LARGE SCALE GENOMIC DNA]</scope>
</reference>
<feature type="region of interest" description="Disordered" evidence="1">
    <location>
        <begin position="108"/>
        <end position="128"/>
    </location>
</feature>
<dbReference type="InterPro" id="IPR055301">
    <property type="entry name" value="Lea14-like_2"/>
</dbReference>
<evidence type="ECO:0008006" key="4">
    <source>
        <dbReference type="Google" id="ProtNLM"/>
    </source>
</evidence>
<dbReference type="Proteomes" id="UP001604277">
    <property type="component" value="Unassembled WGS sequence"/>
</dbReference>
<sequence>MADVMKMLEDIRSINAPKPPKIAVNAMQFPALSAMNGTINFEFFSYVTVTNPNRDEFSHYDSSLQLVYSGEPMGLVFIPVEKIGSGGSQKMSAKFDVQQYLLSTPAKSTLSGGDREIGFENSNNFNSG</sequence>
<proteinExistence type="predicted"/>